<dbReference type="EMBL" id="CP002656">
    <property type="protein sequence ID" value="AEB94201.1"/>
    <property type="molecule type" value="Genomic_DNA"/>
</dbReference>
<name>F4FY03_METCR</name>
<dbReference type="AlphaFoldDB" id="F4FY03"/>
<protein>
    <recommendedName>
        <fullName evidence="3">CHAD domain-containing protein</fullName>
    </recommendedName>
</protein>
<keyword evidence="2" id="KW-1185">Reference proteome</keyword>
<dbReference type="RefSeq" id="WP_013736702.1">
    <property type="nucleotide sequence ID" value="NC_015435.1"/>
</dbReference>
<dbReference type="OrthoDB" id="42720at2157"/>
<dbReference type="Proteomes" id="UP000007812">
    <property type="component" value="Chromosome"/>
</dbReference>
<reference evidence="1 2" key="1">
    <citation type="journal article" date="2011" name="J. Bacteriol.">
        <title>Complete genome sequence of Metallosphaera cuprina, a metal sulfide-oxidizing archaeon from a hot spring.</title>
        <authorList>
            <person name="Liu L.J."/>
            <person name="You X.Y."/>
            <person name="Zheng H."/>
            <person name="Wang S."/>
            <person name="Jiang C.Y."/>
            <person name="Liu S.J."/>
        </authorList>
    </citation>
    <scope>NUCLEOTIDE SEQUENCE [LARGE SCALE GENOMIC DNA]</scope>
    <source>
        <strain evidence="1 2">Ar-4</strain>
    </source>
</reference>
<evidence type="ECO:0008006" key="3">
    <source>
        <dbReference type="Google" id="ProtNLM"/>
    </source>
</evidence>
<dbReference type="KEGG" id="mcn:Mcup_0091"/>
<sequence>MEADQKIRDVLIRFEEVIENHSNNLTQLENIIAINEPDFERCSRVVKRIRRTRKEILSGLKTIVEYFPTLTDEKVREETIGIVSYLHMIGFSDEVELLKDIESMLNRIGTSLNIDEDLKELEQLIAMTSKLSF</sequence>
<dbReference type="GeneID" id="10492287"/>
<proteinExistence type="predicted"/>
<accession>F4FY03</accession>
<evidence type="ECO:0000313" key="1">
    <source>
        <dbReference type="EMBL" id="AEB94201.1"/>
    </source>
</evidence>
<dbReference type="eggNOG" id="arCOG05942">
    <property type="taxonomic scope" value="Archaea"/>
</dbReference>
<dbReference type="STRING" id="1006006.Mcup_0091"/>
<evidence type="ECO:0000313" key="2">
    <source>
        <dbReference type="Proteomes" id="UP000007812"/>
    </source>
</evidence>
<dbReference type="HOGENOM" id="CLU_1901920_0_0_2"/>
<dbReference type="PATRIC" id="fig|1006006.8.peg.92"/>
<organism evidence="1 2">
    <name type="scientific">Metallosphaera cuprina (strain Ar-4)</name>
    <dbReference type="NCBI Taxonomy" id="1006006"/>
    <lineage>
        <taxon>Archaea</taxon>
        <taxon>Thermoproteota</taxon>
        <taxon>Thermoprotei</taxon>
        <taxon>Sulfolobales</taxon>
        <taxon>Sulfolobaceae</taxon>
        <taxon>Metallosphaera</taxon>
    </lineage>
</organism>
<gene>
    <name evidence="1" type="ordered locus">Mcup_0091</name>
</gene>